<evidence type="ECO:0000256" key="1">
    <source>
        <dbReference type="SAM" id="Phobius"/>
    </source>
</evidence>
<dbReference type="EMBL" id="SSNZ01000002">
    <property type="protein sequence ID" value="THF51701.1"/>
    <property type="molecule type" value="Genomic_DNA"/>
</dbReference>
<dbReference type="AlphaFoldDB" id="A0A4S4A095"/>
<dbReference type="OrthoDB" id="964284at2"/>
<accession>A0A4S4A095</accession>
<feature type="transmembrane region" description="Helical" evidence="1">
    <location>
        <begin position="20"/>
        <end position="37"/>
    </location>
</feature>
<dbReference type="RefSeq" id="WP_136402685.1">
    <property type="nucleotide sequence ID" value="NZ_SSNZ01000002.1"/>
</dbReference>
<name>A0A4S4A095_9FLAO</name>
<proteinExistence type="predicted"/>
<keyword evidence="1" id="KW-1133">Transmembrane helix</keyword>
<keyword evidence="1" id="KW-0812">Transmembrane</keyword>
<evidence type="ECO:0000313" key="2">
    <source>
        <dbReference type="EMBL" id="THF51701.1"/>
    </source>
</evidence>
<keyword evidence="3" id="KW-1185">Reference proteome</keyword>
<protein>
    <submittedName>
        <fullName evidence="2">Uncharacterized protein</fullName>
    </submittedName>
</protein>
<feature type="transmembrane region" description="Helical" evidence="1">
    <location>
        <begin position="43"/>
        <end position="60"/>
    </location>
</feature>
<comment type="caution">
    <text evidence="2">The sequence shown here is derived from an EMBL/GenBank/DDBJ whole genome shotgun (WGS) entry which is preliminary data.</text>
</comment>
<dbReference type="Proteomes" id="UP000307507">
    <property type="component" value="Unassembled WGS sequence"/>
</dbReference>
<keyword evidence="1" id="KW-0472">Membrane</keyword>
<gene>
    <name evidence="2" type="ORF">E6C50_08040</name>
</gene>
<reference evidence="2 3" key="1">
    <citation type="submission" date="2019-04" db="EMBL/GenBank/DDBJ databases">
        <title>Flavobacterium sp. nov. isolated from construction timber.</title>
        <authorList>
            <person name="Lin S.-Y."/>
            <person name="Chang C.-T."/>
            <person name="Young C.-C."/>
        </authorList>
    </citation>
    <scope>NUCLEOTIDE SEQUENCE [LARGE SCALE GENOMIC DNA]</scope>
    <source>
        <strain evidence="2 3">CC-CTC003</strain>
    </source>
</reference>
<evidence type="ECO:0000313" key="3">
    <source>
        <dbReference type="Proteomes" id="UP000307507"/>
    </source>
</evidence>
<sequence length="75" mass="8920">MRFFTLKTTWTNAEFIPLKLCIASAYVIIGTCFHSFFEKYYMLLFILFGITVIWCVRLWLRKMKQENPSGGKNEL</sequence>
<organism evidence="2 3">
    <name type="scientific">Flavobacterium supellecticarium</name>
    <dbReference type="NCBI Taxonomy" id="2565924"/>
    <lineage>
        <taxon>Bacteria</taxon>
        <taxon>Pseudomonadati</taxon>
        <taxon>Bacteroidota</taxon>
        <taxon>Flavobacteriia</taxon>
        <taxon>Flavobacteriales</taxon>
        <taxon>Flavobacteriaceae</taxon>
        <taxon>Flavobacterium</taxon>
    </lineage>
</organism>